<feature type="region of interest" description="Disordered" evidence="1">
    <location>
        <begin position="1"/>
        <end position="39"/>
    </location>
</feature>
<organism evidence="2 3">
    <name type="scientific">Taxus chinensis</name>
    <name type="common">Chinese yew</name>
    <name type="synonym">Taxus wallichiana var. chinensis</name>
    <dbReference type="NCBI Taxonomy" id="29808"/>
    <lineage>
        <taxon>Eukaryota</taxon>
        <taxon>Viridiplantae</taxon>
        <taxon>Streptophyta</taxon>
        <taxon>Embryophyta</taxon>
        <taxon>Tracheophyta</taxon>
        <taxon>Spermatophyta</taxon>
        <taxon>Pinopsida</taxon>
        <taxon>Pinidae</taxon>
        <taxon>Conifers II</taxon>
        <taxon>Cupressales</taxon>
        <taxon>Taxaceae</taxon>
        <taxon>Taxus</taxon>
    </lineage>
</organism>
<accession>A0AA38L8Q5</accession>
<feature type="compositionally biased region" description="Basic residues" evidence="1">
    <location>
        <begin position="75"/>
        <end position="91"/>
    </location>
</feature>
<sequence>MGHLGYRGRDKGEPGAQSDRMSTRQMVNRPRFGTEMRTTGVDKAMHGTWIAEGAESQSSNGRTTQSVDKANGAPKAHRMGARHRVSTRQIR</sequence>
<keyword evidence="3" id="KW-1185">Reference proteome</keyword>
<feature type="region of interest" description="Disordered" evidence="1">
    <location>
        <begin position="52"/>
        <end position="91"/>
    </location>
</feature>
<proteinExistence type="predicted"/>
<feature type="compositionally biased region" description="Polar residues" evidence="1">
    <location>
        <begin position="55"/>
        <end position="68"/>
    </location>
</feature>
<feature type="non-terminal residue" evidence="2">
    <location>
        <position position="91"/>
    </location>
</feature>
<protein>
    <submittedName>
        <fullName evidence="2">Uncharacterized protein</fullName>
    </submittedName>
</protein>
<evidence type="ECO:0000313" key="2">
    <source>
        <dbReference type="EMBL" id="KAH9311557.1"/>
    </source>
</evidence>
<reference evidence="2 3" key="1">
    <citation type="journal article" date="2021" name="Nat. Plants">
        <title>The Taxus genome provides insights into paclitaxel biosynthesis.</title>
        <authorList>
            <person name="Xiong X."/>
            <person name="Gou J."/>
            <person name="Liao Q."/>
            <person name="Li Y."/>
            <person name="Zhou Q."/>
            <person name="Bi G."/>
            <person name="Li C."/>
            <person name="Du R."/>
            <person name="Wang X."/>
            <person name="Sun T."/>
            <person name="Guo L."/>
            <person name="Liang H."/>
            <person name="Lu P."/>
            <person name="Wu Y."/>
            <person name="Zhang Z."/>
            <person name="Ro D.K."/>
            <person name="Shang Y."/>
            <person name="Huang S."/>
            <person name="Yan J."/>
        </authorList>
    </citation>
    <scope>NUCLEOTIDE SEQUENCE [LARGE SCALE GENOMIC DNA]</scope>
    <source>
        <strain evidence="2">Ta-2019</strain>
    </source>
</reference>
<dbReference type="AlphaFoldDB" id="A0AA38L8Q5"/>
<dbReference type="Proteomes" id="UP000824469">
    <property type="component" value="Unassembled WGS sequence"/>
</dbReference>
<evidence type="ECO:0000313" key="3">
    <source>
        <dbReference type="Proteomes" id="UP000824469"/>
    </source>
</evidence>
<dbReference type="EMBL" id="JAHRHJ020000006">
    <property type="protein sequence ID" value="KAH9311557.1"/>
    <property type="molecule type" value="Genomic_DNA"/>
</dbReference>
<evidence type="ECO:0000256" key="1">
    <source>
        <dbReference type="SAM" id="MobiDB-lite"/>
    </source>
</evidence>
<gene>
    <name evidence="2" type="ORF">KI387_026592</name>
</gene>
<comment type="caution">
    <text evidence="2">The sequence shown here is derived from an EMBL/GenBank/DDBJ whole genome shotgun (WGS) entry which is preliminary data.</text>
</comment>
<name>A0AA38L8Q5_TAXCH</name>